<protein>
    <recommendedName>
        <fullName evidence="2">Serine aminopeptidase S33 domain-containing protein</fullName>
    </recommendedName>
</protein>
<dbReference type="KEGG" id="pte:PTT_08081"/>
<dbReference type="AlphaFoldDB" id="E3RJ10"/>
<dbReference type="Proteomes" id="UP000001067">
    <property type="component" value="Unassembled WGS sequence"/>
</dbReference>
<dbReference type="Pfam" id="PF12146">
    <property type="entry name" value="Hydrolase_4"/>
    <property type="match status" value="1"/>
</dbReference>
<dbReference type="EMBL" id="GL533408">
    <property type="protein sequence ID" value="EFQ94292.1"/>
    <property type="molecule type" value="Genomic_DNA"/>
</dbReference>
<proteinExistence type="predicted"/>
<dbReference type="SUPFAM" id="SSF53474">
    <property type="entry name" value="alpha/beta-Hydrolases"/>
    <property type="match status" value="1"/>
</dbReference>
<evidence type="ECO:0000256" key="1">
    <source>
        <dbReference type="SAM" id="MobiDB-lite"/>
    </source>
</evidence>
<dbReference type="OrthoDB" id="408373at2759"/>
<sequence length="443" mass="48957">MAAMHSSKLSNHFSRHRSGSYLSMRSASNSNLALSPTSSPPSRPTWPLPSSPSAACVTNTRFEGTDALPTNRKVALQRVLEAHQALEAKANQATTPTSTSSDQRPTSSSSSLSPHHNENDSDSVFAHNLNSIPLENVELRAFRYFQRMWDPRNPAWRDDAFDAAIAPWRTAFEETALKHFFNRVAMWDDSLDVRESMNRSIFHRPRRSRAKSDLSSISATTGAERDGDDALKKATTREGLAQLLWTLLQDPKGPLGGLQREVMVALKEWFCLKNLTTGQSIVGAHIAAERSDRIVAAILIGPVYPNTGLIPVFQKRIETVERDGMQPLADSIPDAAVGKKASPLAKGMIRELLLSQDPAGYVSNCRVIINASPPQYSKISVPILILAGAEDKSAPLEGCKKMFEEMESTEKRLEIMEGVGHWHCLEAFDEVAKLIEGFYHEIQ</sequence>
<reference evidence="3 4" key="1">
    <citation type="journal article" date="2010" name="Genome Biol.">
        <title>A first genome assembly of the barley fungal pathogen Pyrenophora teres f. teres.</title>
        <authorList>
            <person name="Ellwood S.R."/>
            <person name="Liu Z."/>
            <person name="Syme R.A."/>
            <person name="Lai Z."/>
            <person name="Hane J.K."/>
            <person name="Keiper F."/>
            <person name="Moffat C.S."/>
            <person name="Oliver R.P."/>
            <person name="Friesen T.L."/>
        </authorList>
    </citation>
    <scope>NUCLEOTIDE SEQUENCE [LARGE SCALE GENOMIC DNA]</scope>
    <source>
        <strain evidence="3 4">0-1</strain>
    </source>
</reference>
<accession>E3RJ10</accession>
<evidence type="ECO:0000313" key="4">
    <source>
        <dbReference type="Proteomes" id="UP000001067"/>
    </source>
</evidence>
<feature type="compositionally biased region" description="Pro residues" evidence="1">
    <location>
        <begin position="38"/>
        <end position="50"/>
    </location>
</feature>
<evidence type="ECO:0000259" key="2">
    <source>
        <dbReference type="Pfam" id="PF12146"/>
    </source>
</evidence>
<keyword evidence="4" id="KW-1185">Reference proteome</keyword>
<dbReference type="Gene3D" id="3.40.50.1820">
    <property type="entry name" value="alpha/beta hydrolase"/>
    <property type="match status" value="1"/>
</dbReference>
<dbReference type="eggNOG" id="ENOG502S2YE">
    <property type="taxonomic scope" value="Eukaryota"/>
</dbReference>
<gene>
    <name evidence="3" type="ORF">PTT_08081</name>
</gene>
<dbReference type="HOGENOM" id="CLU_618396_0_0_1"/>
<evidence type="ECO:0000313" key="3">
    <source>
        <dbReference type="EMBL" id="EFQ94292.1"/>
    </source>
</evidence>
<organism evidence="4">
    <name type="scientific">Pyrenophora teres f. teres (strain 0-1)</name>
    <name type="common">Barley net blotch fungus</name>
    <name type="synonym">Drechslera teres f. teres</name>
    <dbReference type="NCBI Taxonomy" id="861557"/>
    <lineage>
        <taxon>Eukaryota</taxon>
        <taxon>Fungi</taxon>
        <taxon>Dikarya</taxon>
        <taxon>Ascomycota</taxon>
        <taxon>Pezizomycotina</taxon>
        <taxon>Dothideomycetes</taxon>
        <taxon>Pleosporomycetidae</taxon>
        <taxon>Pleosporales</taxon>
        <taxon>Pleosporineae</taxon>
        <taxon>Pleosporaceae</taxon>
        <taxon>Pyrenophora</taxon>
    </lineage>
</organism>
<feature type="domain" description="Serine aminopeptidase S33" evidence="2">
    <location>
        <begin position="286"/>
        <end position="422"/>
    </location>
</feature>
<dbReference type="InterPro" id="IPR029058">
    <property type="entry name" value="AB_hydrolase_fold"/>
</dbReference>
<feature type="region of interest" description="Disordered" evidence="1">
    <location>
        <begin position="87"/>
        <end position="124"/>
    </location>
</feature>
<feature type="region of interest" description="Disordered" evidence="1">
    <location>
        <begin position="30"/>
        <end position="53"/>
    </location>
</feature>
<name>E3RJ10_PYRTT</name>
<feature type="compositionally biased region" description="Low complexity" evidence="1">
    <location>
        <begin position="94"/>
        <end position="114"/>
    </location>
</feature>
<dbReference type="InterPro" id="IPR022742">
    <property type="entry name" value="Hydrolase_4"/>
</dbReference>
<dbReference type="STRING" id="861557.E3RJ10"/>